<organism evidence="5 6">
    <name type="scientific">Seiridium unicorne</name>
    <dbReference type="NCBI Taxonomy" id="138068"/>
    <lineage>
        <taxon>Eukaryota</taxon>
        <taxon>Fungi</taxon>
        <taxon>Dikarya</taxon>
        <taxon>Ascomycota</taxon>
        <taxon>Pezizomycotina</taxon>
        <taxon>Sordariomycetes</taxon>
        <taxon>Xylariomycetidae</taxon>
        <taxon>Amphisphaeriales</taxon>
        <taxon>Sporocadaceae</taxon>
        <taxon>Seiridium</taxon>
    </lineage>
</organism>
<sequence length="623" mass="69475">MDDYSSPVVSLSPSSGYGAESVFGEDLEYESDQHAYQHHDVLPDNDLSEAESEGGLFVEAERSVSPASVITLSASEHEGDRSPVSHQFRGPDRERDPYLNIDEDAFDLQSELERELARSDIDLISSDSEGTVGQEPGDSPDPLHFAGHQYPIHLGGRSEASDEEDYDFDSDDLFGDGFEESEEADYDEDEDEDVDDANFLGLPEPVPHHHHHLHHHHFHHPRLPAIHPDRLSPIVLGVNPLQHLGPHFNVNFLPPHLHEHIGRSSSSPAHPASPRGLPRMDELVGVELGAQEASGAGRNLRGRAAQNQQQRAQSNVIDLTLDDEEVEVIGSQNARRQQSQRRNNAPRLNRSDGSYVGNENVIELSSDSEDEVQVSRVNAAVPPANHHRHHHHHIHHHHQHVPHHHHRGLMDRRSPRRMPGNNNARAEDNNRGLFNMVGNVFGHIMGMSNRGRDDGEVVMIGSSPAAILPIPNMPNLPNLPIHLDYVAHPFHHPRPPPGPHKPPHQAPPKPREGYTRDTNEEEVIICPSCDEELAYDPDDGDENGPPLKKARTKKDKAEHHFWAVKECGHVFCKRCYENRKPTVKNPVKVGFQISPQNPKKIVCAVDGCDSDVSSKTAWVGLFL</sequence>
<reference evidence="5 6" key="1">
    <citation type="journal article" date="2024" name="J. Plant Pathol.">
        <title>Sequence and assembly of the genome of Seiridium unicorne, isolate CBS 538.82, causal agent of cypress canker disease.</title>
        <authorList>
            <person name="Scali E."/>
            <person name="Rocca G.D."/>
            <person name="Danti R."/>
            <person name="Garbelotto M."/>
            <person name="Barberini S."/>
            <person name="Baroncelli R."/>
            <person name="Emiliani G."/>
        </authorList>
    </citation>
    <scope>NUCLEOTIDE SEQUENCE [LARGE SCALE GENOMIC DNA]</scope>
    <source>
        <strain evidence="5 6">BM-138-508</strain>
    </source>
</reference>
<accession>A0ABR2VAD8</accession>
<evidence type="ECO:0008006" key="7">
    <source>
        <dbReference type="Google" id="ProtNLM"/>
    </source>
</evidence>
<dbReference type="InterPro" id="IPR038886">
    <property type="entry name" value="E3_SLX5/Rfp1"/>
</dbReference>
<dbReference type="PROSITE" id="PS00518">
    <property type="entry name" value="ZF_RING_1"/>
    <property type="match status" value="1"/>
</dbReference>
<keyword evidence="6" id="KW-1185">Reference proteome</keyword>
<feature type="region of interest" description="Disordered" evidence="4">
    <location>
        <begin position="294"/>
        <end position="316"/>
    </location>
</feature>
<feature type="compositionally biased region" description="Basic and acidic residues" evidence="4">
    <location>
        <begin position="75"/>
        <end position="97"/>
    </location>
</feature>
<evidence type="ECO:0000256" key="1">
    <source>
        <dbReference type="ARBA" id="ARBA00022723"/>
    </source>
</evidence>
<feature type="compositionally biased region" description="Low complexity" evidence="4">
    <location>
        <begin position="331"/>
        <end position="345"/>
    </location>
</feature>
<dbReference type="InterPro" id="IPR017907">
    <property type="entry name" value="Znf_RING_CS"/>
</dbReference>
<feature type="region of interest" description="Disordered" evidence="4">
    <location>
        <begin position="123"/>
        <end position="193"/>
    </location>
</feature>
<feature type="compositionally biased region" description="Low complexity" evidence="4">
    <location>
        <begin position="298"/>
        <end position="315"/>
    </location>
</feature>
<gene>
    <name evidence="5" type="ORF">SUNI508_03853</name>
</gene>
<feature type="compositionally biased region" description="Low complexity" evidence="4">
    <location>
        <begin position="1"/>
        <end position="18"/>
    </location>
</feature>
<feature type="compositionally biased region" description="Low complexity" evidence="4">
    <location>
        <begin position="264"/>
        <end position="274"/>
    </location>
</feature>
<dbReference type="PANTHER" id="PTHR28042">
    <property type="entry name" value="E3 UBIQUITIN-PROTEIN LIGASE COMPLEX SLX5-SLX8 SUBUNIT SLX5"/>
    <property type="match status" value="1"/>
</dbReference>
<evidence type="ECO:0000256" key="2">
    <source>
        <dbReference type="ARBA" id="ARBA00022771"/>
    </source>
</evidence>
<comment type="caution">
    <text evidence="5">The sequence shown here is derived from an EMBL/GenBank/DDBJ whole genome shotgun (WGS) entry which is preliminary data.</text>
</comment>
<keyword evidence="1" id="KW-0479">Metal-binding</keyword>
<dbReference type="PANTHER" id="PTHR28042:SF1">
    <property type="entry name" value="E3 UBIQUITIN-PROTEIN LIGASE COMPLEX SLX5-SLX8 SUBUNIT SLX5"/>
    <property type="match status" value="1"/>
</dbReference>
<feature type="region of interest" description="Disordered" evidence="4">
    <location>
        <begin position="72"/>
        <end position="98"/>
    </location>
</feature>
<feature type="region of interest" description="Disordered" evidence="4">
    <location>
        <begin position="259"/>
        <end position="278"/>
    </location>
</feature>
<feature type="region of interest" description="Disordered" evidence="4">
    <location>
        <begin position="489"/>
        <end position="517"/>
    </location>
</feature>
<keyword evidence="3" id="KW-0862">Zinc</keyword>
<dbReference type="EMBL" id="JARVKF010000057">
    <property type="protein sequence ID" value="KAK9423837.1"/>
    <property type="molecule type" value="Genomic_DNA"/>
</dbReference>
<keyword evidence="2" id="KW-0863">Zinc-finger</keyword>
<feature type="compositionally biased region" description="Acidic residues" evidence="4">
    <location>
        <begin position="161"/>
        <end position="193"/>
    </location>
</feature>
<protein>
    <recommendedName>
        <fullName evidence="7">Cell cycle control protein</fullName>
    </recommendedName>
</protein>
<feature type="region of interest" description="Disordered" evidence="4">
    <location>
        <begin position="329"/>
        <end position="358"/>
    </location>
</feature>
<evidence type="ECO:0000313" key="6">
    <source>
        <dbReference type="Proteomes" id="UP001408356"/>
    </source>
</evidence>
<evidence type="ECO:0000313" key="5">
    <source>
        <dbReference type="EMBL" id="KAK9423837.1"/>
    </source>
</evidence>
<evidence type="ECO:0000256" key="4">
    <source>
        <dbReference type="SAM" id="MobiDB-lite"/>
    </source>
</evidence>
<dbReference type="Proteomes" id="UP001408356">
    <property type="component" value="Unassembled WGS sequence"/>
</dbReference>
<evidence type="ECO:0000256" key="3">
    <source>
        <dbReference type="ARBA" id="ARBA00022833"/>
    </source>
</evidence>
<feature type="region of interest" description="Disordered" evidence="4">
    <location>
        <begin position="1"/>
        <end position="26"/>
    </location>
</feature>
<name>A0ABR2VAD8_9PEZI</name>
<feature type="compositionally biased region" description="Pro residues" evidence="4">
    <location>
        <begin position="495"/>
        <end position="508"/>
    </location>
</feature>
<proteinExistence type="predicted"/>